<evidence type="ECO:0000256" key="1">
    <source>
        <dbReference type="ARBA" id="ARBA00006817"/>
    </source>
</evidence>
<organism evidence="3 4">
    <name type="scientific">Ancylobacter aquaticus</name>
    <dbReference type="NCBI Taxonomy" id="100"/>
    <lineage>
        <taxon>Bacteria</taxon>
        <taxon>Pseudomonadati</taxon>
        <taxon>Pseudomonadota</taxon>
        <taxon>Alphaproteobacteria</taxon>
        <taxon>Hyphomicrobiales</taxon>
        <taxon>Xanthobacteraceae</taxon>
        <taxon>Ancylobacter</taxon>
    </lineage>
</organism>
<name>A0A4R1HC57_ANCAQ</name>
<evidence type="ECO:0000313" key="4">
    <source>
        <dbReference type="Proteomes" id="UP000295030"/>
    </source>
</evidence>
<reference evidence="3 4" key="1">
    <citation type="submission" date="2019-03" db="EMBL/GenBank/DDBJ databases">
        <title>Genomic Encyclopedia of Type Strains, Phase IV (KMG-IV): sequencing the most valuable type-strain genomes for metagenomic binning, comparative biology and taxonomic classification.</title>
        <authorList>
            <person name="Goeker M."/>
        </authorList>
    </citation>
    <scope>NUCLEOTIDE SEQUENCE [LARGE SCALE GENOMIC DNA]</scope>
    <source>
        <strain evidence="3 4">DSM 101</strain>
    </source>
</reference>
<dbReference type="EMBL" id="SMFY01000005">
    <property type="protein sequence ID" value="TCK19587.1"/>
    <property type="molecule type" value="Genomic_DNA"/>
</dbReference>
<dbReference type="AlphaFoldDB" id="A0A4R1HC57"/>
<evidence type="ECO:0000259" key="2">
    <source>
        <dbReference type="Pfam" id="PF08327"/>
    </source>
</evidence>
<proteinExistence type="inferred from homology"/>
<dbReference type="CDD" id="cd07814">
    <property type="entry name" value="SRPBCC_CalC_Aha1-like"/>
    <property type="match status" value="1"/>
</dbReference>
<dbReference type="InterPro" id="IPR023393">
    <property type="entry name" value="START-like_dom_sf"/>
</dbReference>
<dbReference type="Pfam" id="PF08327">
    <property type="entry name" value="AHSA1"/>
    <property type="match status" value="1"/>
</dbReference>
<dbReference type="Proteomes" id="UP000295030">
    <property type="component" value="Unassembled WGS sequence"/>
</dbReference>
<sequence length="142" mass="15637">MAIEHSLKHEILISANADKVRQAINTPEGLRGWNTPHVEGGGDVGSSWHLKYTGRPEFLWRIDRDDAEDILWTCTKGPGDAVGTTASFALASTPDGRTRLRVTHGGWPHDEANFIKCNTLWGALMDHLRDYVESGVADPAFS</sequence>
<dbReference type="InterPro" id="IPR013538">
    <property type="entry name" value="ASHA1/2-like_C"/>
</dbReference>
<feature type="domain" description="Activator of Hsp90 ATPase homologue 1/2-like C-terminal" evidence="2">
    <location>
        <begin position="15"/>
        <end position="133"/>
    </location>
</feature>
<gene>
    <name evidence="3" type="ORF">EV667_4019</name>
</gene>
<comment type="caution">
    <text evidence="3">The sequence shown here is derived from an EMBL/GenBank/DDBJ whole genome shotgun (WGS) entry which is preliminary data.</text>
</comment>
<comment type="similarity">
    <text evidence="1">Belongs to the AHA1 family.</text>
</comment>
<dbReference type="SUPFAM" id="SSF55961">
    <property type="entry name" value="Bet v1-like"/>
    <property type="match status" value="1"/>
</dbReference>
<dbReference type="Gene3D" id="3.30.530.20">
    <property type="match status" value="1"/>
</dbReference>
<dbReference type="RefSeq" id="WP_165901661.1">
    <property type="nucleotide sequence ID" value="NZ_SMFY01000005.1"/>
</dbReference>
<protein>
    <submittedName>
        <fullName evidence="3">Uncharacterized protein YndB with AHSA1/START domain</fullName>
    </submittedName>
</protein>
<keyword evidence="4" id="KW-1185">Reference proteome</keyword>
<accession>A0A4R1HC57</accession>
<evidence type="ECO:0000313" key="3">
    <source>
        <dbReference type="EMBL" id="TCK19587.1"/>
    </source>
</evidence>